<feature type="compositionally biased region" description="Polar residues" evidence="1">
    <location>
        <begin position="1"/>
        <end position="15"/>
    </location>
</feature>
<proteinExistence type="predicted"/>
<dbReference type="GO" id="GO:0000150">
    <property type="term" value="F:DNA strand exchange activity"/>
    <property type="evidence" value="ECO:0007669"/>
    <property type="project" value="InterPro"/>
</dbReference>
<dbReference type="PROSITE" id="PS51736">
    <property type="entry name" value="RECOMBINASES_3"/>
    <property type="match status" value="1"/>
</dbReference>
<dbReference type="InterPro" id="IPR038109">
    <property type="entry name" value="DNA_bind_recomb_sf"/>
</dbReference>
<dbReference type="Gene3D" id="3.90.1750.20">
    <property type="entry name" value="Putative Large Serine Recombinase, Chain B, Domain 2"/>
    <property type="match status" value="1"/>
</dbReference>
<gene>
    <name evidence="3" type="ORF">G4Y79_14615</name>
</gene>
<dbReference type="Proteomes" id="UP000594468">
    <property type="component" value="Chromosome"/>
</dbReference>
<evidence type="ECO:0000259" key="2">
    <source>
        <dbReference type="PROSITE" id="PS51736"/>
    </source>
</evidence>
<dbReference type="GO" id="GO:0003677">
    <property type="term" value="F:DNA binding"/>
    <property type="evidence" value="ECO:0007669"/>
    <property type="project" value="InterPro"/>
</dbReference>
<name>A0A7S8ID33_9CHLR</name>
<dbReference type="Pfam" id="PF00239">
    <property type="entry name" value="Resolvase"/>
    <property type="match status" value="1"/>
</dbReference>
<dbReference type="RefSeq" id="WP_195169014.1">
    <property type="nucleotide sequence ID" value="NZ_CP062983.1"/>
</dbReference>
<evidence type="ECO:0000313" key="3">
    <source>
        <dbReference type="EMBL" id="QPC80939.1"/>
    </source>
</evidence>
<evidence type="ECO:0000256" key="1">
    <source>
        <dbReference type="SAM" id="MobiDB-lite"/>
    </source>
</evidence>
<dbReference type="InterPro" id="IPR006119">
    <property type="entry name" value="Resolv_N"/>
</dbReference>
<keyword evidence="4" id="KW-1185">Reference proteome</keyword>
<dbReference type="InterPro" id="IPR050639">
    <property type="entry name" value="SSR_resolvase"/>
</dbReference>
<accession>A0A7S8ID33</accession>
<dbReference type="CDD" id="cd00338">
    <property type="entry name" value="Ser_Recombinase"/>
    <property type="match status" value="1"/>
</dbReference>
<organism evidence="3 4">
    <name type="scientific">Phototrophicus methaneseepsis</name>
    <dbReference type="NCBI Taxonomy" id="2710758"/>
    <lineage>
        <taxon>Bacteria</taxon>
        <taxon>Bacillati</taxon>
        <taxon>Chloroflexota</taxon>
        <taxon>Candidatus Thermofontia</taxon>
        <taxon>Phototrophicales</taxon>
        <taxon>Phototrophicaceae</taxon>
        <taxon>Phototrophicus</taxon>
    </lineage>
</organism>
<feature type="domain" description="Resolvase/invertase-type recombinase catalytic" evidence="2">
    <location>
        <begin position="1"/>
        <end position="144"/>
    </location>
</feature>
<dbReference type="SMART" id="SM00857">
    <property type="entry name" value="Resolvase"/>
    <property type="match status" value="1"/>
</dbReference>
<dbReference type="Gene3D" id="3.40.50.1390">
    <property type="entry name" value="Resolvase, N-terminal catalytic domain"/>
    <property type="match status" value="1"/>
</dbReference>
<feature type="region of interest" description="Disordered" evidence="1">
    <location>
        <begin position="1"/>
        <end position="20"/>
    </location>
</feature>
<protein>
    <submittedName>
        <fullName evidence="3">Recombinase family protein</fullName>
    </submittedName>
</protein>
<dbReference type="SUPFAM" id="SSF53041">
    <property type="entry name" value="Resolvase-like"/>
    <property type="match status" value="1"/>
</dbReference>
<reference evidence="3 4" key="1">
    <citation type="submission" date="2020-02" db="EMBL/GenBank/DDBJ databases">
        <authorList>
            <person name="Zheng R.K."/>
            <person name="Sun C.M."/>
        </authorList>
    </citation>
    <scope>NUCLEOTIDE SEQUENCE [LARGE SCALE GENOMIC DNA]</scope>
    <source>
        <strain evidence="4">rifampicinis</strain>
    </source>
</reference>
<dbReference type="AlphaFoldDB" id="A0A7S8ID33"/>
<evidence type="ECO:0000313" key="4">
    <source>
        <dbReference type="Proteomes" id="UP000594468"/>
    </source>
</evidence>
<dbReference type="PANTHER" id="PTHR30461">
    <property type="entry name" value="DNA-INVERTASE FROM LAMBDOID PROPHAGE"/>
    <property type="match status" value="1"/>
</dbReference>
<dbReference type="PANTHER" id="PTHR30461:SF23">
    <property type="entry name" value="DNA RECOMBINASE-RELATED"/>
    <property type="match status" value="1"/>
</dbReference>
<sequence>MRTSTEESQAPQRSQDGQRRDVQRLLRFYEDIPFVQEYIDNYTGTSADRKAYQEMLKQARLGKFSHIFAATPDRFGRDDVEALRAIDELTEIDVVVRFAAHPDLDPAHEDDRLYLNILFGMARRESAVIGRRVKHGMLSKLLQGDWAWKAPDGYVNREAKIDPLDRAEMLQHTRYRRWVEIDPARGPIWRYAWDMLLEDASTFDDICEALAARGYVLRNGTPFIRVNRRGRMIFNRQALSRVFHNWFYAGWVVVDSP</sequence>
<dbReference type="EMBL" id="CP062983">
    <property type="protein sequence ID" value="QPC80939.1"/>
    <property type="molecule type" value="Genomic_DNA"/>
</dbReference>
<dbReference type="InterPro" id="IPR036162">
    <property type="entry name" value="Resolvase-like_N_sf"/>
</dbReference>
<dbReference type="KEGG" id="pmet:G4Y79_14615"/>